<organism evidence="1 2">
    <name type="scientific">Hypoxylon rubiginosum</name>
    <dbReference type="NCBI Taxonomy" id="110542"/>
    <lineage>
        <taxon>Eukaryota</taxon>
        <taxon>Fungi</taxon>
        <taxon>Dikarya</taxon>
        <taxon>Ascomycota</taxon>
        <taxon>Pezizomycotina</taxon>
        <taxon>Sordariomycetes</taxon>
        <taxon>Xylariomycetidae</taxon>
        <taxon>Xylariales</taxon>
        <taxon>Hypoxylaceae</taxon>
        <taxon>Hypoxylon</taxon>
    </lineage>
</organism>
<dbReference type="Proteomes" id="UP001497680">
    <property type="component" value="Unassembled WGS sequence"/>
</dbReference>
<protein>
    <submittedName>
        <fullName evidence="1">Uncharacterized protein</fullName>
    </submittedName>
</protein>
<comment type="caution">
    <text evidence="1">The sequence shown here is derived from an EMBL/GenBank/DDBJ whole genome shotgun (WGS) entry which is preliminary data.</text>
</comment>
<keyword evidence="2" id="KW-1185">Reference proteome</keyword>
<reference evidence="1 2" key="1">
    <citation type="journal article" date="2022" name="New Phytol.">
        <title>Ecological generalism drives hyperdiversity of secondary metabolite gene clusters in xylarialean endophytes.</title>
        <authorList>
            <person name="Franco M.E.E."/>
            <person name="Wisecaver J.H."/>
            <person name="Arnold A.E."/>
            <person name="Ju Y.M."/>
            <person name="Slot J.C."/>
            <person name="Ahrendt S."/>
            <person name="Moore L.P."/>
            <person name="Eastman K.E."/>
            <person name="Scott K."/>
            <person name="Konkel Z."/>
            <person name="Mondo S.J."/>
            <person name="Kuo A."/>
            <person name="Hayes R.D."/>
            <person name="Haridas S."/>
            <person name="Andreopoulos B."/>
            <person name="Riley R."/>
            <person name="LaButti K."/>
            <person name="Pangilinan J."/>
            <person name="Lipzen A."/>
            <person name="Amirebrahimi M."/>
            <person name="Yan J."/>
            <person name="Adam C."/>
            <person name="Keymanesh K."/>
            <person name="Ng V."/>
            <person name="Louie K."/>
            <person name="Northen T."/>
            <person name="Drula E."/>
            <person name="Henrissat B."/>
            <person name="Hsieh H.M."/>
            <person name="Youens-Clark K."/>
            <person name="Lutzoni F."/>
            <person name="Miadlikowska J."/>
            <person name="Eastwood D.C."/>
            <person name="Hamelin R.C."/>
            <person name="Grigoriev I.V."/>
            <person name="U'Ren J.M."/>
        </authorList>
    </citation>
    <scope>NUCLEOTIDE SEQUENCE [LARGE SCALE GENOMIC DNA]</scope>
    <source>
        <strain evidence="1 2">ER1909</strain>
    </source>
</reference>
<gene>
    <name evidence="1" type="ORF">F4821DRAFT_226329</name>
</gene>
<sequence length="1212" mass="136821">MPSLRNHLKSFFHKYTTATSSNERYGLFIFHEPENLEGSVDIVAVHGLGGHYAHTWTWTPESSASGEQCNWLRDLLPAQVPHARIMSFGYNSAVAGSKSIGDIRTFGEQLLTRILLARDHRPQNRHHVIFICHSLGGIVVKKMLMCANQRQGNRPECAELLGNIKGIVFMGTPHRGSSVASLGSIGANMLEAATLGTRTNTTLLRQLKRGSDALQETSNAFAFLGSDIQIYTLIESERMDWLSSVIVNEDSARLNLPNEDVIPIDGNHRTMCKFRGETQNYDVIAKIVKRLASPSVQSPSRYLRTLISLSIPLPKRQVENGFHTFHTFQTHEFDWFFDSPEFTHWHSHNFGFLSAVDRSGSTATALLSCLWDRFSRNPGRDTNDDVAIYLPAARRMDIIPPGYRMDIIPQTEVIRLLSTLISQLLQNNEERLNSVYSSLISKGLTRTTFRQPGDFSLSSTSVYHWNPEELWKLLYASITAVPSRQVTILIDAIHTFSMEARQTVLGNIVRLQEEVRLQGVKGLKIFATWKPEIDIQQKLRETPSLEIEEVKRCLQSLKFDEFSARRDRVVEAHPDTGRWLANDPGYLRWNSGNSSDLLLIRGKPGSGKSTLAKNILNSTRTKYGLMSHNANQASSERRTDTLVADFFYSFRGGEKETSHRLMLQSLLYQLLSQDERLYPLFRPVYREGGNYEMGWPYRDLKRIFGSLPLLDSGQKIYIFLDAMDESSERGRPEILSLLLKLCSSSSKCTFKCLVATRPLPAREIDVRRNFCHVVILQDKTHGDIDRVVTAGLDDIQNQPPGLSIDFKFAHEYITQQAQGVFLWVTLVLEDLADLASTGPNQKELDERLRSLPLELEGMYKLIIGKLVNKPKQLLPNAIDIAHQMLSWVTFAEKPLSTKEFIDAIAIPPSTKPFKPDSKFLGMNRVTSLEDRIRTCCGPLVEISKPVIQRERTSSQAVVQLLHLTAREFLLGGSGVAQPFHMDEKGGNEEIVASSIRYTELLPVSLETVTKKVEDWDLHHYDKFVDWLAGFPLLEYIVTFLPKHMNVLTQDARNAQRIQLLPALGKSEVMYCLFEEWLQRVGKVRIGVWDSKAYAGQFRINSLVAAARGNYMEVIDLIIEFGTDVNGVDEETGEFPLLVAAGEGHLDMVRKLLARGANTSMVDNKHDRNAESVAKEGKHYDVVDVLRKARPMKTLKEDNKVEDIGKANGGSHM</sequence>
<evidence type="ECO:0000313" key="1">
    <source>
        <dbReference type="EMBL" id="KAI6091534.1"/>
    </source>
</evidence>
<evidence type="ECO:0000313" key="2">
    <source>
        <dbReference type="Proteomes" id="UP001497680"/>
    </source>
</evidence>
<proteinExistence type="predicted"/>
<accession>A0ACC0DFM8</accession>
<name>A0ACC0DFM8_9PEZI</name>
<dbReference type="EMBL" id="MU394286">
    <property type="protein sequence ID" value="KAI6091534.1"/>
    <property type="molecule type" value="Genomic_DNA"/>
</dbReference>